<feature type="compositionally biased region" description="Polar residues" evidence="6">
    <location>
        <begin position="285"/>
        <end position="296"/>
    </location>
</feature>
<feature type="transmembrane region" description="Helical" evidence="7">
    <location>
        <begin position="208"/>
        <end position="226"/>
    </location>
</feature>
<reference evidence="9 10" key="1">
    <citation type="journal article" date="2018" name="Mycol. Prog.">
        <title>Coniella lustricola, a new species from submerged detritus.</title>
        <authorList>
            <person name="Raudabaugh D.B."/>
            <person name="Iturriaga T."/>
            <person name="Carver A."/>
            <person name="Mondo S."/>
            <person name="Pangilinan J."/>
            <person name="Lipzen A."/>
            <person name="He G."/>
            <person name="Amirebrahimi M."/>
            <person name="Grigoriev I.V."/>
            <person name="Miller A.N."/>
        </authorList>
    </citation>
    <scope>NUCLEOTIDE SEQUENCE [LARGE SCALE GENOMIC DNA]</scope>
    <source>
        <strain evidence="9 10">B22-T-1</strain>
    </source>
</reference>
<evidence type="ECO:0000256" key="5">
    <source>
        <dbReference type="ARBA" id="ARBA00038359"/>
    </source>
</evidence>
<evidence type="ECO:0000313" key="10">
    <source>
        <dbReference type="Proteomes" id="UP000241462"/>
    </source>
</evidence>
<dbReference type="PANTHER" id="PTHR33048">
    <property type="entry name" value="PTH11-LIKE INTEGRAL MEMBRANE PROTEIN (AFU_ORTHOLOGUE AFUA_5G11245)"/>
    <property type="match status" value="1"/>
</dbReference>
<evidence type="ECO:0000256" key="2">
    <source>
        <dbReference type="ARBA" id="ARBA00022692"/>
    </source>
</evidence>
<proteinExistence type="inferred from homology"/>
<feature type="transmembrane region" description="Helical" evidence="7">
    <location>
        <begin position="174"/>
        <end position="196"/>
    </location>
</feature>
<name>A0A2T2ZXJ1_9PEZI</name>
<sequence length="399" mass="44117">MAGDTRGLQVAAIAYTFVVISSIATCLRVYCRGWVSKAFGPDDYLAVIAQIMFIVYSSYSITGVKYGTGRHISDIPTENIPMAMQMWWTCEPTYVLANMAIKASIALFLLRLCVTKLHRAIIWTVFAVTEVYGLFFFLLFILQCRPTSHFWLRYGDNPPAGTCLDATVISDSFYAYSAISCWTDWTYSILPIFLVWNLQMNRRVKWSVVGILAAGAIASSATIVRFPYLNSLTDIDDFLFATTDVAIWSTVETGIGITAAAVATLRPLLRTFFGSGSSAPGHGTSARQWHRTGSQPHKSHYMRSTGVHGDEAFDLCDNTRKQIGVTTVIENGQRNMDVDAEAQKYHSGDSQSEASSNLGRLDDWNTSQSNLAEPAQAARGTQGWNITVKKSIIQTREAV</sequence>
<evidence type="ECO:0000256" key="6">
    <source>
        <dbReference type="SAM" id="MobiDB-lite"/>
    </source>
</evidence>
<feature type="compositionally biased region" description="Polar residues" evidence="6">
    <location>
        <begin position="348"/>
        <end position="366"/>
    </location>
</feature>
<evidence type="ECO:0000256" key="1">
    <source>
        <dbReference type="ARBA" id="ARBA00004141"/>
    </source>
</evidence>
<dbReference type="EMBL" id="KZ678581">
    <property type="protein sequence ID" value="PSR79065.1"/>
    <property type="molecule type" value="Genomic_DNA"/>
</dbReference>
<keyword evidence="10" id="KW-1185">Reference proteome</keyword>
<feature type="region of interest" description="Disordered" evidence="6">
    <location>
        <begin position="342"/>
        <end position="366"/>
    </location>
</feature>
<comment type="subcellular location">
    <subcellularLocation>
        <location evidence="1">Membrane</location>
        <topology evidence="1">Multi-pass membrane protein</topology>
    </subcellularLocation>
</comment>
<organism evidence="9 10">
    <name type="scientific">Coniella lustricola</name>
    <dbReference type="NCBI Taxonomy" id="2025994"/>
    <lineage>
        <taxon>Eukaryota</taxon>
        <taxon>Fungi</taxon>
        <taxon>Dikarya</taxon>
        <taxon>Ascomycota</taxon>
        <taxon>Pezizomycotina</taxon>
        <taxon>Sordariomycetes</taxon>
        <taxon>Sordariomycetidae</taxon>
        <taxon>Diaporthales</taxon>
        <taxon>Schizoparmaceae</taxon>
        <taxon>Coniella</taxon>
    </lineage>
</organism>
<gene>
    <name evidence="9" type="ORF">BD289DRAFT_375944</name>
</gene>
<protein>
    <recommendedName>
        <fullName evidence="8">Rhodopsin domain-containing protein</fullName>
    </recommendedName>
</protein>
<evidence type="ECO:0000256" key="7">
    <source>
        <dbReference type="SAM" id="Phobius"/>
    </source>
</evidence>
<dbReference type="PANTHER" id="PTHR33048:SF96">
    <property type="entry name" value="INTEGRAL MEMBRANE PROTEIN"/>
    <property type="match status" value="1"/>
</dbReference>
<dbReference type="InParanoid" id="A0A2T2ZXJ1"/>
<dbReference type="AlphaFoldDB" id="A0A2T2ZXJ1"/>
<keyword evidence="3 7" id="KW-1133">Transmembrane helix</keyword>
<evidence type="ECO:0000313" key="9">
    <source>
        <dbReference type="EMBL" id="PSR79065.1"/>
    </source>
</evidence>
<evidence type="ECO:0000256" key="4">
    <source>
        <dbReference type="ARBA" id="ARBA00023136"/>
    </source>
</evidence>
<dbReference type="Pfam" id="PF20684">
    <property type="entry name" value="Fung_rhodopsin"/>
    <property type="match status" value="1"/>
</dbReference>
<evidence type="ECO:0000256" key="3">
    <source>
        <dbReference type="ARBA" id="ARBA00022989"/>
    </source>
</evidence>
<keyword evidence="4 7" id="KW-0472">Membrane</keyword>
<keyword evidence="2 7" id="KW-0812">Transmembrane</keyword>
<dbReference type="Proteomes" id="UP000241462">
    <property type="component" value="Unassembled WGS sequence"/>
</dbReference>
<dbReference type="InterPro" id="IPR052337">
    <property type="entry name" value="SAT4-like"/>
</dbReference>
<feature type="transmembrane region" description="Helical" evidence="7">
    <location>
        <begin position="12"/>
        <end position="31"/>
    </location>
</feature>
<accession>A0A2T2ZXJ1</accession>
<dbReference type="InterPro" id="IPR049326">
    <property type="entry name" value="Rhodopsin_dom_fungi"/>
</dbReference>
<dbReference type="OrthoDB" id="3936451at2759"/>
<feature type="region of interest" description="Disordered" evidence="6">
    <location>
        <begin position="278"/>
        <end position="301"/>
    </location>
</feature>
<feature type="transmembrane region" description="Helical" evidence="7">
    <location>
        <begin position="121"/>
        <end position="142"/>
    </location>
</feature>
<feature type="transmembrane region" description="Helical" evidence="7">
    <location>
        <begin position="43"/>
        <end position="61"/>
    </location>
</feature>
<dbReference type="GO" id="GO:0016020">
    <property type="term" value="C:membrane"/>
    <property type="evidence" value="ECO:0007669"/>
    <property type="project" value="UniProtKB-SubCell"/>
</dbReference>
<feature type="transmembrane region" description="Helical" evidence="7">
    <location>
        <begin position="94"/>
        <end position="114"/>
    </location>
</feature>
<feature type="domain" description="Rhodopsin" evidence="8">
    <location>
        <begin position="27"/>
        <end position="270"/>
    </location>
</feature>
<comment type="similarity">
    <text evidence="5">Belongs to the SAT4 family.</text>
</comment>
<evidence type="ECO:0000259" key="8">
    <source>
        <dbReference type="Pfam" id="PF20684"/>
    </source>
</evidence>